<dbReference type="SUPFAM" id="SSF48498">
    <property type="entry name" value="Tetracyclin repressor-like, C-terminal domain"/>
    <property type="match status" value="1"/>
</dbReference>
<comment type="caution">
    <text evidence="4">The sequence shown here is derived from an EMBL/GenBank/DDBJ whole genome shotgun (WGS) entry which is preliminary data.</text>
</comment>
<keyword evidence="1 2" id="KW-0238">DNA-binding</keyword>
<dbReference type="GO" id="GO:0003677">
    <property type="term" value="F:DNA binding"/>
    <property type="evidence" value="ECO:0007669"/>
    <property type="project" value="UniProtKB-UniRule"/>
</dbReference>
<evidence type="ECO:0000259" key="3">
    <source>
        <dbReference type="PROSITE" id="PS50977"/>
    </source>
</evidence>
<dbReference type="Gene3D" id="1.10.10.60">
    <property type="entry name" value="Homeodomain-like"/>
    <property type="match status" value="1"/>
</dbReference>
<dbReference type="EMBL" id="LZLC01000257">
    <property type="protein sequence ID" value="OBJ35866.1"/>
    <property type="molecule type" value="Genomic_DNA"/>
</dbReference>
<gene>
    <name evidence="4" type="ORF">A5630_08740</name>
</gene>
<dbReference type="Pfam" id="PF00440">
    <property type="entry name" value="TetR_N"/>
    <property type="match status" value="1"/>
</dbReference>
<dbReference type="InterPro" id="IPR009057">
    <property type="entry name" value="Homeodomain-like_sf"/>
</dbReference>
<evidence type="ECO:0000256" key="2">
    <source>
        <dbReference type="PROSITE-ProRule" id="PRU00335"/>
    </source>
</evidence>
<feature type="domain" description="HTH tetR-type" evidence="3">
    <location>
        <begin position="1"/>
        <end position="56"/>
    </location>
</feature>
<dbReference type="Proteomes" id="UP000093898">
    <property type="component" value="Unassembled WGS sequence"/>
</dbReference>
<dbReference type="PANTHER" id="PTHR43479:SF11">
    <property type="entry name" value="ACREF_ENVCD OPERON REPRESSOR-RELATED"/>
    <property type="match status" value="1"/>
</dbReference>
<dbReference type="InterPro" id="IPR049397">
    <property type="entry name" value="EthR_C"/>
</dbReference>
<feature type="DNA-binding region" description="H-T-H motif" evidence="2">
    <location>
        <begin position="19"/>
        <end position="38"/>
    </location>
</feature>
<evidence type="ECO:0000313" key="4">
    <source>
        <dbReference type="EMBL" id="OBJ35866.1"/>
    </source>
</evidence>
<protein>
    <recommendedName>
        <fullName evidence="3">HTH tetR-type domain-containing protein</fullName>
    </recommendedName>
</protein>
<dbReference type="InterPro" id="IPR050624">
    <property type="entry name" value="HTH-type_Tx_Regulator"/>
</dbReference>
<dbReference type="AlphaFoldDB" id="A0A1A3GKC8"/>
<dbReference type="Gene3D" id="1.10.357.10">
    <property type="entry name" value="Tetracycline Repressor, domain 2"/>
    <property type="match status" value="1"/>
</dbReference>
<reference evidence="4 5" key="1">
    <citation type="submission" date="2016-06" db="EMBL/GenBank/DDBJ databases">
        <authorList>
            <person name="Kjaerup R.B."/>
            <person name="Dalgaard T.S."/>
            <person name="Juul-Madsen H.R."/>
        </authorList>
    </citation>
    <scope>NUCLEOTIDE SEQUENCE [LARGE SCALE GENOMIC DNA]</scope>
    <source>
        <strain evidence="4 5">1127319.6</strain>
    </source>
</reference>
<evidence type="ECO:0000256" key="1">
    <source>
        <dbReference type="ARBA" id="ARBA00023125"/>
    </source>
</evidence>
<dbReference type="PROSITE" id="PS50977">
    <property type="entry name" value="HTH_TETR_2"/>
    <property type="match status" value="1"/>
</dbReference>
<dbReference type="SUPFAM" id="SSF46689">
    <property type="entry name" value="Homeodomain-like"/>
    <property type="match status" value="1"/>
</dbReference>
<organism evidence="4 5">
    <name type="scientific">Mycolicibacterium mucogenicum</name>
    <name type="common">Mycobacterium mucogenicum</name>
    <dbReference type="NCBI Taxonomy" id="56689"/>
    <lineage>
        <taxon>Bacteria</taxon>
        <taxon>Bacillati</taxon>
        <taxon>Actinomycetota</taxon>
        <taxon>Actinomycetes</taxon>
        <taxon>Mycobacteriales</taxon>
        <taxon>Mycobacteriaceae</taxon>
        <taxon>Mycolicibacterium</taxon>
    </lineage>
</organism>
<evidence type="ECO:0000313" key="5">
    <source>
        <dbReference type="Proteomes" id="UP000093898"/>
    </source>
</evidence>
<sequence>MIIDTVIELLAGVPIANLSVSRIAETAGVTRPAFYFYFESKYSVVAAALEQFWTEIDAATEDLNSYDFAEAPADFSERIISAAIEVWQRHSPLVQACLQARHSDAQLSDLWDQFVGNLSTKLATFIDTVSTAGRIRPASDDTEALTRALLGMTIWALQEQHIGSQPVPIERLLAAVRAIWLASAWGAVDER</sequence>
<dbReference type="PANTHER" id="PTHR43479">
    <property type="entry name" value="ACREF/ENVCD OPERON REPRESSOR-RELATED"/>
    <property type="match status" value="1"/>
</dbReference>
<dbReference type="Pfam" id="PF21313">
    <property type="entry name" value="EthR_C"/>
    <property type="match status" value="1"/>
</dbReference>
<name>A0A1A3GKC8_MYCMU</name>
<dbReference type="InterPro" id="IPR001647">
    <property type="entry name" value="HTH_TetR"/>
</dbReference>
<proteinExistence type="predicted"/>
<accession>A0A1A3GKC8</accession>
<dbReference type="InterPro" id="IPR036271">
    <property type="entry name" value="Tet_transcr_reg_TetR-rel_C_sf"/>
</dbReference>